<protein>
    <submittedName>
        <fullName evidence="1">Uncharacterized protein</fullName>
    </submittedName>
</protein>
<name>A0ACB9SBV9_9MYRT</name>
<comment type="caution">
    <text evidence="1">The sequence shown here is derived from an EMBL/GenBank/DDBJ whole genome shotgun (WGS) entry which is preliminary data.</text>
</comment>
<dbReference type="Proteomes" id="UP001057402">
    <property type="component" value="Chromosome 1"/>
</dbReference>
<accession>A0ACB9SBV9</accession>
<dbReference type="EMBL" id="CM042880">
    <property type="protein sequence ID" value="KAI4388708.1"/>
    <property type="molecule type" value="Genomic_DNA"/>
</dbReference>
<evidence type="ECO:0000313" key="2">
    <source>
        <dbReference type="Proteomes" id="UP001057402"/>
    </source>
</evidence>
<proteinExistence type="predicted"/>
<organism evidence="1 2">
    <name type="scientific">Melastoma candidum</name>
    <dbReference type="NCBI Taxonomy" id="119954"/>
    <lineage>
        <taxon>Eukaryota</taxon>
        <taxon>Viridiplantae</taxon>
        <taxon>Streptophyta</taxon>
        <taxon>Embryophyta</taxon>
        <taxon>Tracheophyta</taxon>
        <taxon>Spermatophyta</taxon>
        <taxon>Magnoliopsida</taxon>
        <taxon>eudicotyledons</taxon>
        <taxon>Gunneridae</taxon>
        <taxon>Pentapetalae</taxon>
        <taxon>rosids</taxon>
        <taxon>malvids</taxon>
        <taxon>Myrtales</taxon>
        <taxon>Melastomataceae</taxon>
        <taxon>Melastomatoideae</taxon>
        <taxon>Melastomateae</taxon>
        <taxon>Melastoma</taxon>
    </lineage>
</organism>
<keyword evidence="2" id="KW-1185">Reference proteome</keyword>
<sequence length="512" mass="56053">MGYFSCNGDAALSVCDCKKISPTAPDSQLMIRKFRYSDVLAATDGFSSSNLLGKGSHGSVYRALLDDGKLLAAVKRATVGSSFGSSPSKNEAGVLSRIRNRRLVNLVGFCDDASDGRLILVVEYMPNGSLHELLHGSAHPPGLARRIRLALQVAKAVRWLHSLEPPVIHRDIKSCNVLIDEKQNARLGDFGLALRGQAGDARATRTPPAGTLGYLDPSYLAPGDLSTKSDVFSFGILLLEILSGRNAIDVNYSPSSVVDWAMPLIRRREFEAVYDNRMEFPVDSLIVRDIALVAAGCVRTTVRKRPEMADVVAALKGISRRVDVMRVLGGLRRRGQGPWPHMKEDDSIVEFASPARYREPEPLSDKLTSPLKKQSPSHEPRRPNLLDSIDGHGFEVMKEVKKLGKASGRNTGKATKLHTGMSRSKSVGSSREWESRKAELAGVGRQKNRRSTAGAKWPAAVARLNKSRSMGEDHRGRDNPYDDHRSRFIGGGVDEADRLLPRPLSFSIDTTN</sequence>
<reference evidence="2" key="1">
    <citation type="journal article" date="2023" name="Front. Plant Sci.">
        <title>Chromosomal-level genome assembly of Melastoma candidum provides insights into trichome evolution.</title>
        <authorList>
            <person name="Zhong Y."/>
            <person name="Wu W."/>
            <person name="Sun C."/>
            <person name="Zou P."/>
            <person name="Liu Y."/>
            <person name="Dai S."/>
            <person name="Zhou R."/>
        </authorList>
    </citation>
    <scope>NUCLEOTIDE SEQUENCE [LARGE SCALE GENOMIC DNA]</scope>
</reference>
<gene>
    <name evidence="1" type="ORF">MLD38_001013</name>
</gene>
<evidence type="ECO:0000313" key="1">
    <source>
        <dbReference type="EMBL" id="KAI4388708.1"/>
    </source>
</evidence>